<accession>A0AAV7M887</accession>
<feature type="region of interest" description="Disordered" evidence="1">
    <location>
        <begin position="71"/>
        <end position="95"/>
    </location>
</feature>
<dbReference type="Proteomes" id="UP001066276">
    <property type="component" value="Chromosome 10"/>
</dbReference>
<evidence type="ECO:0000313" key="3">
    <source>
        <dbReference type="Proteomes" id="UP001066276"/>
    </source>
</evidence>
<protein>
    <submittedName>
        <fullName evidence="2">Uncharacterized protein</fullName>
    </submittedName>
</protein>
<evidence type="ECO:0000256" key="1">
    <source>
        <dbReference type="SAM" id="MobiDB-lite"/>
    </source>
</evidence>
<keyword evidence="3" id="KW-1185">Reference proteome</keyword>
<proteinExistence type="predicted"/>
<dbReference type="EMBL" id="JANPWB010000014">
    <property type="protein sequence ID" value="KAJ1099284.1"/>
    <property type="molecule type" value="Genomic_DNA"/>
</dbReference>
<evidence type="ECO:0000313" key="2">
    <source>
        <dbReference type="EMBL" id="KAJ1099284.1"/>
    </source>
</evidence>
<feature type="compositionally biased region" description="Basic and acidic residues" evidence="1">
    <location>
        <begin position="83"/>
        <end position="92"/>
    </location>
</feature>
<comment type="caution">
    <text evidence="2">The sequence shown here is derived from an EMBL/GenBank/DDBJ whole genome shotgun (WGS) entry which is preliminary data.</text>
</comment>
<name>A0AAV7M887_PLEWA</name>
<reference evidence="2" key="1">
    <citation type="journal article" date="2022" name="bioRxiv">
        <title>Sequencing and chromosome-scale assembly of the giantPleurodeles waltlgenome.</title>
        <authorList>
            <person name="Brown T."/>
            <person name="Elewa A."/>
            <person name="Iarovenko S."/>
            <person name="Subramanian E."/>
            <person name="Araus A.J."/>
            <person name="Petzold A."/>
            <person name="Susuki M."/>
            <person name="Suzuki K.-i.T."/>
            <person name="Hayashi T."/>
            <person name="Toyoda A."/>
            <person name="Oliveira C."/>
            <person name="Osipova E."/>
            <person name="Leigh N.D."/>
            <person name="Simon A."/>
            <person name="Yun M.H."/>
        </authorList>
    </citation>
    <scope>NUCLEOTIDE SEQUENCE</scope>
    <source>
        <strain evidence="2">20211129_DDA</strain>
        <tissue evidence="2">Liver</tissue>
    </source>
</reference>
<organism evidence="2 3">
    <name type="scientific">Pleurodeles waltl</name>
    <name type="common">Iberian ribbed newt</name>
    <dbReference type="NCBI Taxonomy" id="8319"/>
    <lineage>
        <taxon>Eukaryota</taxon>
        <taxon>Metazoa</taxon>
        <taxon>Chordata</taxon>
        <taxon>Craniata</taxon>
        <taxon>Vertebrata</taxon>
        <taxon>Euteleostomi</taxon>
        <taxon>Amphibia</taxon>
        <taxon>Batrachia</taxon>
        <taxon>Caudata</taxon>
        <taxon>Salamandroidea</taxon>
        <taxon>Salamandridae</taxon>
        <taxon>Pleurodelinae</taxon>
        <taxon>Pleurodeles</taxon>
    </lineage>
</organism>
<gene>
    <name evidence="2" type="ORF">NDU88_004386</name>
</gene>
<sequence>MSGRHSRKKSPGKWVCGERFCSNEESIGSRPNDSRVSRRELNVSAMKLTEKACGVRNANVLALSASVTLPPCTTPGANTQKMASREAEDSVKQRVCSARKTPVTEILSEKQEVKGNNTKHTKRTMRYLSVFRAAKKEEEVCQLEQICGSMVAHW</sequence>
<dbReference type="AlphaFoldDB" id="A0AAV7M887"/>